<dbReference type="EMBL" id="QUAH01000004">
    <property type="protein sequence ID" value="RFT16276.1"/>
    <property type="molecule type" value="Genomic_DNA"/>
</dbReference>
<dbReference type="Gene3D" id="3.30.750.44">
    <property type="match status" value="1"/>
</dbReference>
<dbReference type="GO" id="GO:0007165">
    <property type="term" value="P:signal transduction"/>
    <property type="evidence" value="ECO:0007669"/>
    <property type="project" value="TreeGrafter"/>
</dbReference>
<dbReference type="GO" id="GO:0004175">
    <property type="term" value="F:endopeptidase activity"/>
    <property type="evidence" value="ECO:0007669"/>
    <property type="project" value="TreeGrafter"/>
</dbReference>
<dbReference type="InterPro" id="IPR029045">
    <property type="entry name" value="ClpP/crotonase-like_dom_sf"/>
</dbReference>
<dbReference type="CDD" id="cd07560">
    <property type="entry name" value="Peptidase_S41_CPP"/>
    <property type="match status" value="1"/>
</dbReference>
<keyword evidence="3 5" id="KW-0378">Hydrolase</keyword>
<dbReference type="Proteomes" id="UP000257323">
    <property type="component" value="Unassembled WGS sequence"/>
</dbReference>
<dbReference type="GO" id="GO:0030288">
    <property type="term" value="C:outer membrane-bounded periplasmic space"/>
    <property type="evidence" value="ECO:0007669"/>
    <property type="project" value="TreeGrafter"/>
</dbReference>
<dbReference type="Gene3D" id="3.90.226.10">
    <property type="entry name" value="2-enoyl-CoA Hydratase, Chain A, domain 1"/>
    <property type="match status" value="1"/>
</dbReference>
<dbReference type="CDD" id="cd06782">
    <property type="entry name" value="cpPDZ_CPP-like"/>
    <property type="match status" value="1"/>
</dbReference>
<dbReference type="SUPFAM" id="SSF52096">
    <property type="entry name" value="ClpP/crotonase"/>
    <property type="match status" value="1"/>
</dbReference>
<protein>
    <submittedName>
        <fullName evidence="7">Carboxyl-terminal protease</fullName>
    </submittedName>
</protein>
<keyword evidence="4 5" id="KW-0720">Serine protease</keyword>
<dbReference type="InterPro" id="IPR004447">
    <property type="entry name" value="Peptidase_S41A"/>
</dbReference>
<dbReference type="SMART" id="SM00245">
    <property type="entry name" value="TSPc"/>
    <property type="match status" value="1"/>
</dbReference>
<feature type="domain" description="PDZ" evidence="6">
    <location>
        <begin position="82"/>
        <end position="150"/>
    </location>
</feature>
<evidence type="ECO:0000313" key="8">
    <source>
        <dbReference type="Proteomes" id="UP000257323"/>
    </source>
</evidence>
<dbReference type="Gene3D" id="2.30.42.10">
    <property type="match status" value="1"/>
</dbReference>
<reference evidence="7 8" key="1">
    <citation type="submission" date="2018-08" db="EMBL/GenBank/DDBJ databases">
        <title>Genome analysis of the thermophilic bacterium of the candidate phylum Aminicenantes from deep subsurface aquifer revealed its physiology and ecological role.</title>
        <authorList>
            <person name="Kadnikov V.V."/>
            <person name="Mardanov A.V."/>
            <person name="Beletsky A.V."/>
            <person name="Karnachuk O.V."/>
            <person name="Ravin N.V."/>
        </authorList>
    </citation>
    <scope>NUCLEOTIDE SEQUENCE [LARGE SCALE GENOMIC DNA]</scope>
    <source>
        <strain evidence="7">BY38</strain>
    </source>
</reference>
<evidence type="ECO:0000256" key="3">
    <source>
        <dbReference type="ARBA" id="ARBA00022801"/>
    </source>
</evidence>
<dbReference type="Pfam" id="PF03572">
    <property type="entry name" value="Peptidase_S41"/>
    <property type="match status" value="1"/>
</dbReference>
<dbReference type="AlphaFoldDB" id="A0A3E2BNR6"/>
<dbReference type="PROSITE" id="PS50106">
    <property type="entry name" value="PDZ"/>
    <property type="match status" value="1"/>
</dbReference>
<name>A0A3E2BNR6_9BACT</name>
<dbReference type="GO" id="GO:0008236">
    <property type="term" value="F:serine-type peptidase activity"/>
    <property type="evidence" value="ECO:0007669"/>
    <property type="project" value="UniProtKB-KW"/>
</dbReference>
<gene>
    <name evidence="7" type="ORF">OP8BY_1880</name>
</gene>
<comment type="caution">
    <text evidence="7">The sequence shown here is derived from an EMBL/GenBank/DDBJ whole genome shotgun (WGS) entry which is preliminary data.</text>
</comment>
<evidence type="ECO:0000259" key="6">
    <source>
        <dbReference type="PROSITE" id="PS50106"/>
    </source>
</evidence>
<keyword evidence="2 5" id="KW-0645">Protease</keyword>
<dbReference type="PANTHER" id="PTHR32060">
    <property type="entry name" value="TAIL-SPECIFIC PROTEASE"/>
    <property type="match status" value="1"/>
</dbReference>
<evidence type="ECO:0000256" key="2">
    <source>
        <dbReference type="ARBA" id="ARBA00022670"/>
    </source>
</evidence>
<evidence type="ECO:0000256" key="5">
    <source>
        <dbReference type="RuleBase" id="RU004404"/>
    </source>
</evidence>
<comment type="similarity">
    <text evidence="1 5">Belongs to the peptidase S41A family.</text>
</comment>
<dbReference type="InterPro" id="IPR001478">
    <property type="entry name" value="PDZ"/>
</dbReference>
<dbReference type="InterPro" id="IPR036034">
    <property type="entry name" value="PDZ_sf"/>
</dbReference>
<evidence type="ECO:0000256" key="1">
    <source>
        <dbReference type="ARBA" id="ARBA00009179"/>
    </source>
</evidence>
<dbReference type="InterPro" id="IPR005151">
    <property type="entry name" value="Tail-specific_protease"/>
</dbReference>
<dbReference type="SUPFAM" id="SSF50156">
    <property type="entry name" value="PDZ domain-like"/>
    <property type="match status" value="1"/>
</dbReference>
<sequence length="529" mass="59246">MNQNSKRFSLLIVLFPLLFLVCRSSVAIDPWQQGVNKVLNLTGLVQKEYFEEKDARKLTFSAIRGMLDTLDPHSYFLDPEGARTFTEDYTGKYYGLGIQIQKQEDRLVVIAPIEGTPAWRLGIQPGDVITHIDGESTKPLSSTEAMLKLRGEKGTRVTITIQREGLDKPFDLTITREEIPLKSVPYAFLLDTKKKIGYIFVRNFGRQTVDELEAALEELSEKGMESLILDLRGNTGGPVFQAVDMADLFLPRGAKIVSMRGRNTAYNRDFFASQDNQYEDLPLVILINTGTASASEIVAGAIMDNDRGLIVGEDSWGKGLVQTVFPLAADMAVAITTAKYLTPSGREIQRDYSHLEDYLLARRAPEEKREIKYTVKGRKVLGQGGISPDYEVKTSYKPLTVEFLIRGAFFSYGRKFSLHQTRLSAGYVFPQELKNGTPPAGRRIFDAGFEVGPEVVKDFLEYVGTTGIKYDLSKLGEAEAEIKNELRREIFSAVFSLEEGIRAFRQTDPVVLKAVEVMPEAAKFVRNSR</sequence>
<evidence type="ECO:0000256" key="4">
    <source>
        <dbReference type="ARBA" id="ARBA00022825"/>
    </source>
</evidence>
<dbReference type="GO" id="GO:0006508">
    <property type="term" value="P:proteolysis"/>
    <property type="evidence" value="ECO:0007669"/>
    <property type="project" value="UniProtKB-KW"/>
</dbReference>
<dbReference type="PANTHER" id="PTHR32060:SF30">
    <property type="entry name" value="CARBOXY-TERMINAL PROCESSING PROTEASE CTPA"/>
    <property type="match status" value="1"/>
</dbReference>
<dbReference type="Pfam" id="PF13180">
    <property type="entry name" value="PDZ_2"/>
    <property type="match status" value="1"/>
</dbReference>
<dbReference type="NCBIfam" id="TIGR00225">
    <property type="entry name" value="prc"/>
    <property type="match status" value="1"/>
</dbReference>
<organism evidence="7 8">
    <name type="scientific">Candidatus Saccharicenans subterraneus</name>
    <dbReference type="NCBI Taxonomy" id="2508984"/>
    <lineage>
        <taxon>Bacteria</taxon>
        <taxon>Candidatus Aminicenantota</taxon>
        <taxon>Candidatus Aminicenantia</taxon>
        <taxon>Candidatus Aminicenantales</taxon>
        <taxon>Candidatus Saccharicenantaceae</taxon>
        <taxon>Candidatus Saccharicenans</taxon>
    </lineage>
</organism>
<dbReference type="FunFam" id="2.30.42.10:FF:000063">
    <property type="entry name" value="Peptidase, S41 family"/>
    <property type="match status" value="1"/>
</dbReference>
<evidence type="ECO:0000313" key="7">
    <source>
        <dbReference type="EMBL" id="RFT16276.1"/>
    </source>
</evidence>
<accession>A0A3E2BNR6</accession>
<proteinExistence type="inferred from homology"/>
<dbReference type="SMART" id="SM00228">
    <property type="entry name" value="PDZ"/>
    <property type="match status" value="1"/>
</dbReference>